<name>A0A9N9RRL6_9DIPT</name>
<dbReference type="AlphaFoldDB" id="A0A9N9RRL6"/>
<evidence type="ECO:0000313" key="2">
    <source>
        <dbReference type="Proteomes" id="UP001153620"/>
    </source>
</evidence>
<accession>A0A9N9RRL6</accession>
<reference evidence="1" key="1">
    <citation type="submission" date="2022-01" db="EMBL/GenBank/DDBJ databases">
        <authorList>
            <person name="King R."/>
        </authorList>
    </citation>
    <scope>NUCLEOTIDE SEQUENCE</scope>
</reference>
<organism evidence="1 2">
    <name type="scientific">Chironomus riparius</name>
    <dbReference type="NCBI Taxonomy" id="315576"/>
    <lineage>
        <taxon>Eukaryota</taxon>
        <taxon>Metazoa</taxon>
        <taxon>Ecdysozoa</taxon>
        <taxon>Arthropoda</taxon>
        <taxon>Hexapoda</taxon>
        <taxon>Insecta</taxon>
        <taxon>Pterygota</taxon>
        <taxon>Neoptera</taxon>
        <taxon>Endopterygota</taxon>
        <taxon>Diptera</taxon>
        <taxon>Nematocera</taxon>
        <taxon>Chironomoidea</taxon>
        <taxon>Chironomidae</taxon>
        <taxon>Chironominae</taxon>
        <taxon>Chironomus</taxon>
    </lineage>
</organism>
<dbReference type="EMBL" id="OU895878">
    <property type="protein sequence ID" value="CAG9803607.1"/>
    <property type="molecule type" value="Genomic_DNA"/>
</dbReference>
<reference evidence="1" key="2">
    <citation type="submission" date="2022-10" db="EMBL/GenBank/DDBJ databases">
        <authorList>
            <consortium name="ENA_rothamsted_submissions"/>
            <consortium name="culmorum"/>
            <person name="King R."/>
        </authorList>
    </citation>
    <scope>NUCLEOTIDE SEQUENCE</scope>
</reference>
<sequence>MELIFEFIKYFQKMSTCIKMFFKFNFKLVDIFENVDLHKNVF</sequence>
<keyword evidence="2" id="KW-1185">Reference proteome</keyword>
<gene>
    <name evidence="1" type="ORF">CHIRRI_LOCUS6505</name>
</gene>
<protein>
    <submittedName>
        <fullName evidence="1">Uncharacterized protein</fullName>
    </submittedName>
</protein>
<evidence type="ECO:0000313" key="1">
    <source>
        <dbReference type="EMBL" id="CAG9803607.1"/>
    </source>
</evidence>
<proteinExistence type="predicted"/>
<dbReference type="Proteomes" id="UP001153620">
    <property type="component" value="Chromosome 2"/>
</dbReference>